<gene>
    <name evidence="7" type="ORF">B0J11DRAFT_442086</name>
</gene>
<evidence type="ECO:0000256" key="1">
    <source>
        <dbReference type="ARBA" id="ARBA00004477"/>
    </source>
</evidence>
<comment type="subcellular location">
    <subcellularLocation>
        <location evidence="1">Endoplasmic reticulum membrane</location>
        <topology evidence="1">Multi-pass membrane protein</topology>
    </subcellularLocation>
</comment>
<evidence type="ECO:0000256" key="3">
    <source>
        <dbReference type="ARBA" id="ARBA00022824"/>
    </source>
</evidence>
<accession>A0A9P9IFA7</accession>
<comment type="caution">
    <text evidence="7">The sequence shown here is derived from an EMBL/GenBank/DDBJ whole genome shotgun (WGS) entry which is preliminary data.</text>
</comment>
<evidence type="ECO:0000256" key="6">
    <source>
        <dbReference type="SAM" id="Phobius"/>
    </source>
</evidence>
<dbReference type="EMBL" id="JAGMWT010000013">
    <property type="protein sequence ID" value="KAH7117649.1"/>
    <property type="molecule type" value="Genomic_DNA"/>
</dbReference>
<proteinExistence type="predicted"/>
<protein>
    <submittedName>
        <fullName evidence="7">Uncharacterized protein</fullName>
    </submittedName>
</protein>
<dbReference type="Proteomes" id="UP000700596">
    <property type="component" value="Unassembled WGS sequence"/>
</dbReference>
<dbReference type="Pfam" id="PF11779">
    <property type="entry name" value="SPT_ssu-like"/>
    <property type="match status" value="1"/>
</dbReference>
<dbReference type="OrthoDB" id="202672at2759"/>
<evidence type="ECO:0000256" key="5">
    <source>
        <dbReference type="ARBA" id="ARBA00023136"/>
    </source>
</evidence>
<feature type="transmembrane region" description="Helical" evidence="6">
    <location>
        <begin position="6"/>
        <end position="26"/>
    </location>
</feature>
<dbReference type="AlphaFoldDB" id="A0A9P9IFA7"/>
<keyword evidence="3" id="KW-0256">Endoplasmic reticulum</keyword>
<keyword evidence="5 6" id="KW-0472">Membrane</keyword>
<evidence type="ECO:0000256" key="2">
    <source>
        <dbReference type="ARBA" id="ARBA00022692"/>
    </source>
</evidence>
<dbReference type="GO" id="GO:0005789">
    <property type="term" value="C:endoplasmic reticulum membrane"/>
    <property type="evidence" value="ECO:0007669"/>
    <property type="project" value="UniProtKB-SubCell"/>
</dbReference>
<keyword evidence="8" id="KW-1185">Reference proteome</keyword>
<feature type="transmembrane region" description="Helical" evidence="6">
    <location>
        <begin position="56"/>
        <end position="77"/>
    </location>
</feature>
<sequence>MLDSASISTIILLGAASALLLVAMLYPSSLLRWLQRKRYQYEVTFSLYMLTATEKFIFNSVLFLILSLFIIAASLYLPEHILVIANRMFYYFSGDDSTLKPGSSAQQLLTASTSHIINGAATSFLNNAPAEPVPQAA</sequence>
<organism evidence="7 8">
    <name type="scientific">Dendryphion nanum</name>
    <dbReference type="NCBI Taxonomy" id="256645"/>
    <lineage>
        <taxon>Eukaryota</taxon>
        <taxon>Fungi</taxon>
        <taxon>Dikarya</taxon>
        <taxon>Ascomycota</taxon>
        <taxon>Pezizomycotina</taxon>
        <taxon>Dothideomycetes</taxon>
        <taxon>Pleosporomycetidae</taxon>
        <taxon>Pleosporales</taxon>
        <taxon>Torulaceae</taxon>
        <taxon>Dendryphion</taxon>
    </lineage>
</organism>
<keyword evidence="4 6" id="KW-1133">Transmembrane helix</keyword>
<keyword evidence="2 6" id="KW-0812">Transmembrane</keyword>
<dbReference type="InterPro" id="IPR024512">
    <property type="entry name" value="Ser_palmitoyltrfase_ssu-like"/>
</dbReference>
<name>A0A9P9IFA7_9PLEO</name>
<evidence type="ECO:0000313" key="8">
    <source>
        <dbReference type="Proteomes" id="UP000700596"/>
    </source>
</evidence>
<reference evidence="7" key="1">
    <citation type="journal article" date="2021" name="Nat. Commun.">
        <title>Genetic determinants of endophytism in the Arabidopsis root mycobiome.</title>
        <authorList>
            <person name="Mesny F."/>
            <person name="Miyauchi S."/>
            <person name="Thiergart T."/>
            <person name="Pickel B."/>
            <person name="Atanasova L."/>
            <person name="Karlsson M."/>
            <person name="Huettel B."/>
            <person name="Barry K.W."/>
            <person name="Haridas S."/>
            <person name="Chen C."/>
            <person name="Bauer D."/>
            <person name="Andreopoulos W."/>
            <person name="Pangilinan J."/>
            <person name="LaButti K."/>
            <person name="Riley R."/>
            <person name="Lipzen A."/>
            <person name="Clum A."/>
            <person name="Drula E."/>
            <person name="Henrissat B."/>
            <person name="Kohler A."/>
            <person name="Grigoriev I.V."/>
            <person name="Martin F.M."/>
            <person name="Hacquard S."/>
        </authorList>
    </citation>
    <scope>NUCLEOTIDE SEQUENCE</scope>
    <source>
        <strain evidence="7">MPI-CAGE-CH-0243</strain>
    </source>
</reference>
<evidence type="ECO:0000313" key="7">
    <source>
        <dbReference type="EMBL" id="KAH7117649.1"/>
    </source>
</evidence>
<evidence type="ECO:0000256" key="4">
    <source>
        <dbReference type="ARBA" id="ARBA00022989"/>
    </source>
</evidence>